<organism evidence="1 2">
    <name type="scientific">Megamonas hypermegale</name>
    <dbReference type="NCBI Taxonomy" id="158847"/>
    <lineage>
        <taxon>Bacteria</taxon>
        <taxon>Bacillati</taxon>
        <taxon>Bacillota</taxon>
        <taxon>Negativicutes</taxon>
        <taxon>Selenomonadales</taxon>
        <taxon>Selenomonadaceae</taxon>
        <taxon>Megamonas</taxon>
    </lineage>
</organism>
<name>A0A378NRC6_9FIRM</name>
<proteinExistence type="predicted"/>
<dbReference type="AlphaFoldDB" id="A0A378NRC6"/>
<dbReference type="Pfam" id="PF04404">
    <property type="entry name" value="ERF"/>
    <property type="match status" value="1"/>
</dbReference>
<evidence type="ECO:0000313" key="1">
    <source>
        <dbReference type="EMBL" id="STY70426.1"/>
    </source>
</evidence>
<dbReference type="EMBL" id="UGPP01000001">
    <property type="protein sequence ID" value="STY70426.1"/>
    <property type="molecule type" value="Genomic_DNA"/>
</dbReference>
<sequence length="206" mass="22393">MENTKIAKKLVNVMIKCGHIAKNGLNSYHQYKYATAEDVLLKVNSALTKNKIASVVIPEIASMVDVTNLKGNTEHLVTVNVQIKLIDSESGECVDLFGIGSGQDAGDKAVMKAQTAAIKYAYMMNLCIATGDDPEADTKTDENSSMGNKCSKVINNVKKISAIKKSITICANCGEEITSDRVVQFSMARYNKPLCMDCQKQMIKTA</sequence>
<dbReference type="InterPro" id="IPR007499">
    <property type="entry name" value="ERF_bacteria_virus"/>
</dbReference>
<protein>
    <submittedName>
        <fullName evidence="1">ERF superfamily</fullName>
    </submittedName>
</protein>
<reference evidence="1 2" key="1">
    <citation type="submission" date="2018-06" db="EMBL/GenBank/DDBJ databases">
        <authorList>
            <consortium name="Pathogen Informatics"/>
            <person name="Doyle S."/>
        </authorList>
    </citation>
    <scope>NUCLEOTIDE SEQUENCE [LARGE SCALE GENOMIC DNA]</scope>
    <source>
        <strain evidence="1 2">NCTC10571</strain>
    </source>
</reference>
<evidence type="ECO:0000313" key="2">
    <source>
        <dbReference type="Proteomes" id="UP000255234"/>
    </source>
</evidence>
<dbReference type="RefSeq" id="WP_115151058.1">
    <property type="nucleotide sequence ID" value="NZ_UGPP01000001.1"/>
</dbReference>
<dbReference type="Proteomes" id="UP000255234">
    <property type="component" value="Unassembled WGS sequence"/>
</dbReference>
<accession>A0A378NRC6</accession>
<gene>
    <name evidence="1" type="ORF">NCTC10571_00563</name>
</gene>